<keyword evidence="2" id="KW-0732">Signal</keyword>
<evidence type="ECO:0008006" key="5">
    <source>
        <dbReference type="Google" id="ProtNLM"/>
    </source>
</evidence>
<evidence type="ECO:0000313" key="4">
    <source>
        <dbReference type="Proteomes" id="UP001589700"/>
    </source>
</evidence>
<sequence>MRHINRGVGAAVLAISLAASLVACTSDGSGDAAGVEVTEAQGPKVAEDADGTGVETSELLLESAPVVVVAAPDAEAQARGASVAVGLRAPMFTAVPGGDEELAEEVTRLGAERVLRVGEVGFEYDDGEVVDAPTERSDLETFTGISFAGEDDIAESRIDDVTVHQNPGSPLLMRSGESSVSDEGDGADGGENDGADGASTDVEPFEVGAPAWEGDDAPRVLVHDDTPVASVATAVATGAAVTHLRAPDPRVDGGSVEAVRDAEVVYALGPDWGDDDQLAERIELARTVPELPGGGQLMFPGRRFVAAYGSPFTTALGILGEQGPEESVDRVEELVEQYQPHSPEPVIPAFEIIGTVAAGGPGDNGMYTNEWDPQEFAPLVDAITDAGGYAVIDLQPGRADLLDQAKIFEEMLKRPGVGLALDPEWKLQDGQQPGAQIGAVDAEEINRVIEWLADLTKESGGPQKLLILHQFSTAMITNRDQIDTSRPELAIALHADGHGTPDLKLGTWDQLRAGLSPDIWLAWKNFYDEDTPTFTPEQTMAVEPRPWFVSYQ</sequence>
<dbReference type="PROSITE" id="PS51257">
    <property type="entry name" value="PROKAR_LIPOPROTEIN"/>
    <property type="match status" value="1"/>
</dbReference>
<feature type="region of interest" description="Disordered" evidence="1">
    <location>
        <begin position="165"/>
        <end position="201"/>
    </location>
</feature>
<dbReference type="Proteomes" id="UP001589700">
    <property type="component" value="Unassembled WGS sequence"/>
</dbReference>
<comment type="caution">
    <text evidence="3">The sequence shown here is derived from an EMBL/GenBank/DDBJ whole genome shotgun (WGS) entry which is preliminary data.</text>
</comment>
<evidence type="ECO:0000256" key="2">
    <source>
        <dbReference type="SAM" id="SignalP"/>
    </source>
</evidence>
<feature type="compositionally biased region" description="Acidic residues" evidence="1">
    <location>
        <begin position="180"/>
        <end position="194"/>
    </location>
</feature>
<feature type="signal peptide" evidence="2">
    <location>
        <begin position="1"/>
        <end position="25"/>
    </location>
</feature>
<gene>
    <name evidence="3" type="ORF">ACFFVD_09780</name>
</gene>
<reference evidence="3 4" key="1">
    <citation type="submission" date="2024-09" db="EMBL/GenBank/DDBJ databases">
        <authorList>
            <person name="Sun Q."/>
            <person name="Mori K."/>
        </authorList>
    </citation>
    <scope>NUCLEOTIDE SEQUENCE [LARGE SCALE GENOMIC DNA]</scope>
    <source>
        <strain evidence="3 4">CCM 7659</strain>
    </source>
</reference>
<protein>
    <recommendedName>
        <fullName evidence="5">Lipoprotein</fullName>
    </recommendedName>
</protein>
<dbReference type="RefSeq" id="WP_182631014.1">
    <property type="nucleotide sequence ID" value="NZ_JAALDM010000023.1"/>
</dbReference>
<accession>A0ABV5JQX0</accession>
<dbReference type="EMBL" id="JBHMDY010000004">
    <property type="protein sequence ID" value="MFB9260094.1"/>
    <property type="molecule type" value="Genomic_DNA"/>
</dbReference>
<feature type="chain" id="PRO_5045415597" description="Lipoprotein" evidence="2">
    <location>
        <begin position="26"/>
        <end position="552"/>
    </location>
</feature>
<proteinExistence type="predicted"/>
<organism evidence="3 4">
    <name type="scientific">Dietzia aerolata</name>
    <dbReference type="NCBI Taxonomy" id="595984"/>
    <lineage>
        <taxon>Bacteria</taxon>
        <taxon>Bacillati</taxon>
        <taxon>Actinomycetota</taxon>
        <taxon>Actinomycetes</taxon>
        <taxon>Mycobacteriales</taxon>
        <taxon>Dietziaceae</taxon>
        <taxon>Dietzia</taxon>
    </lineage>
</organism>
<evidence type="ECO:0000313" key="3">
    <source>
        <dbReference type="EMBL" id="MFB9260094.1"/>
    </source>
</evidence>
<name>A0ABV5JQX0_9ACTN</name>
<evidence type="ECO:0000256" key="1">
    <source>
        <dbReference type="SAM" id="MobiDB-lite"/>
    </source>
</evidence>
<keyword evidence="4" id="KW-1185">Reference proteome</keyword>